<evidence type="ECO:0000256" key="1">
    <source>
        <dbReference type="SAM" id="Phobius"/>
    </source>
</evidence>
<keyword evidence="3" id="KW-1185">Reference proteome</keyword>
<gene>
    <name evidence="2" type="ordered locus">Bcell_4182</name>
</gene>
<dbReference type="RefSeq" id="WP_013490735.1">
    <property type="nucleotide sequence ID" value="NC_014829.1"/>
</dbReference>
<protein>
    <submittedName>
        <fullName evidence="2">Uncharacterized protein</fullName>
    </submittedName>
</protein>
<dbReference type="Proteomes" id="UP000001401">
    <property type="component" value="Chromosome"/>
</dbReference>
<sequence length="121" mass="13888">MIFEFSNDLVPILLSISVYVTILAAHTANLLANEHVVKQRFMANDTLQKVQWQACFHSEVPLDIVERNQFITRIVKRKEAPEDDADYFFSSKIATTETIRGGQRWKTNLYSSSLKGTVFSF</sequence>
<dbReference type="HOGENOM" id="CLU_2033383_0_0_9"/>
<keyword evidence="1" id="KW-1133">Transmembrane helix</keyword>
<organism evidence="2 3">
    <name type="scientific">Evansella cellulosilytica (strain ATCC 21833 / DSM 2522 / FERM P-1141 / JCM 9156 / N-4)</name>
    <name type="common">Bacillus cellulosilyticus</name>
    <dbReference type="NCBI Taxonomy" id="649639"/>
    <lineage>
        <taxon>Bacteria</taxon>
        <taxon>Bacillati</taxon>
        <taxon>Bacillota</taxon>
        <taxon>Bacilli</taxon>
        <taxon>Bacillales</taxon>
        <taxon>Bacillaceae</taxon>
        <taxon>Evansella</taxon>
    </lineage>
</organism>
<dbReference type="KEGG" id="bco:Bcell_4182"/>
<proteinExistence type="predicted"/>
<reference evidence="2" key="1">
    <citation type="submission" date="2010-12" db="EMBL/GenBank/DDBJ databases">
        <title>Complete sequence of Bacillus cellulosilyticus DSM 2522.</title>
        <authorList>
            <consortium name="US DOE Joint Genome Institute"/>
            <person name="Lucas S."/>
            <person name="Copeland A."/>
            <person name="Lapidus A."/>
            <person name="Cheng J.-F."/>
            <person name="Bruce D."/>
            <person name="Goodwin L."/>
            <person name="Pitluck S."/>
            <person name="Chertkov O."/>
            <person name="Detter J.C."/>
            <person name="Han C."/>
            <person name="Tapia R."/>
            <person name="Land M."/>
            <person name="Hauser L."/>
            <person name="Jeffries C."/>
            <person name="Kyrpides N."/>
            <person name="Ivanova N."/>
            <person name="Mikhailova N."/>
            <person name="Brumm P."/>
            <person name="Mead D."/>
            <person name="Woyke T."/>
        </authorList>
    </citation>
    <scope>NUCLEOTIDE SEQUENCE [LARGE SCALE GENOMIC DNA]</scope>
    <source>
        <strain evidence="2">DSM 2522</strain>
    </source>
</reference>
<name>E6TY90_EVAC2</name>
<dbReference type="AlphaFoldDB" id="E6TY90"/>
<keyword evidence="1" id="KW-0472">Membrane</keyword>
<evidence type="ECO:0000313" key="2">
    <source>
        <dbReference type="EMBL" id="ADU32409.1"/>
    </source>
</evidence>
<dbReference type="EMBL" id="CP002394">
    <property type="protein sequence ID" value="ADU32409.1"/>
    <property type="molecule type" value="Genomic_DNA"/>
</dbReference>
<evidence type="ECO:0000313" key="3">
    <source>
        <dbReference type="Proteomes" id="UP000001401"/>
    </source>
</evidence>
<accession>E6TY90</accession>
<dbReference type="OrthoDB" id="2967280at2"/>
<feature type="transmembrane region" description="Helical" evidence="1">
    <location>
        <begin position="12"/>
        <end position="32"/>
    </location>
</feature>
<keyword evidence="1" id="KW-0812">Transmembrane</keyword>